<feature type="signal peptide" evidence="1">
    <location>
        <begin position="1"/>
        <end position="23"/>
    </location>
</feature>
<evidence type="ECO:0000313" key="3">
    <source>
        <dbReference type="Proteomes" id="UP000250235"/>
    </source>
</evidence>
<sequence>MTIIELLFFVLIVSRPLFFCSSAASPGGGSGSPTVVSEPVFFGSDHTNCHIVSNFRIFRIEIKTLRLAARPPPCTAAPSSPRRAHLRALDTRLAARWPCACRAKGAERCCNRRKKLRQRAARLPCCVRPMMGATSRASSRAAAHVLRYWPPAVASWMRRLVDAARHSRARCCGRARLASRENFSCGGRRPAAAPTMLRRVSGDVVTAGLISSRVWFGPVCDVGPGFDRF</sequence>
<keyword evidence="3" id="KW-1185">Reference proteome</keyword>
<reference evidence="2 3" key="1">
    <citation type="journal article" date="2015" name="Proc. Natl. Acad. Sci. U.S.A.">
        <title>The resurrection genome of Boea hygrometrica: A blueprint for survival of dehydration.</title>
        <authorList>
            <person name="Xiao L."/>
            <person name="Yang G."/>
            <person name="Zhang L."/>
            <person name="Yang X."/>
            <person name="Zhao S."/>
            <person name="Ji Z."/>
            <person name="Zhou Q."/>
            <person name="Hu M."/>
            <person name="Wang Y."/>
            <person name="Chen M."/>
            <person name="Xu Y."/>
            <person name="Jin H."/>
            <person name="Xiao X."/>
            <person name="Hu G."/>
            <person name="Bao F."/>
            <person name="Hu Y."/>
            <person name="Wan P."/>
            <person name="Li L."/>
            <person name="Deng X."/>
            <person name="Kuang T."/>
            <person name="Xiang C."/>
            <person name="Zhu J.K."/>
            <person name="Oliver M.J."/>
            <person name="He Y."/>
        </authorList>
    </citation>
    <scope>NUCLEOTIDE SEQUENCE [LARGE SCALE GENOMIC DNA]</scope>
    <source>
        <strain evidence="3">cv. XS01</strain>
    </source>
</reference>
<evidence type="ECO:0000313" key="2">
    <source>
        <dbReference type="EMBL" id="KZV19097.1"/>
    </source>
</evidence>
<dbReference type="EMBL" id="KV016921">
    <property type="protein sequence ID" value="KZV19097.1"/>
    <property type="molecule type" value="Genomic_DNA"/>
</dbReference>
<feature type="chain" id="PRO_5016291852" description="Secreted protein" evidence="1">
    <location>
        <begin position="24"/>
        <end position="229"/>
    </location>
</feature>
<dbReference type="AlphaFoldDB" id="A0A2Z7ADH5"/>
<organism evidence="2 3">
    <name type="scientific">Dorcoceras hygrometricum</name>
    <dbReference type="NCBI Taxonomy" id="472368"/>
    <lineage>
        <taxon>Eukaryota</taxon>
        <taxon>Viridiplantae</taxon>
        <taxon>Streptophyta</taxon>
        <taxon>Embryophyta</taxon>
        <taxon>Tracheophyta</taxon>
        <taxon>Spermatophyta</taxon>
        <taxon>Magnoliopsida</taxon>
        <taxon>eudicotyledons</taxon>
        <taxon>Gunneridae</taxon>
        <taxon>Pentapetalae</taxon>
        <taxon>asterids</taxon>
        <taxon>lamiids</taxon>
        <taxon>Lamiales</taxon>
        <taxon>Gesneriaceae</taxon>
        <taxon>Didymocarpoideae</taxon>
        <taxon>Trichosporeae</taxon>
        <taxon>Loxocarpinae</taxon>
        <taxon>Dorcoceras</taxon>
    </lineage>
</organism>
<keyword evidence="1" id="KW-0732">Signal</keyword>
<accession>A0A2Z7ADH5</accession>
<evidence type="ECO:0008006" key="4">
    <source>
        <dbReference type="Google" id="ProtNLM"/>
    </source>
</evidence>
<name>A0A2Z7ADH5_9LAMI</name>
<gene>
    <name evidence="2" type="ORF">F511_43742</name>
</gene>
<proteinExistence type="predicted"/>
<protein>
    <recommendedName>
        <fullName evidence="4">Secreted protein</fullName>
    </recommendedName>
</protein>
<evidence type="ECO:0000256" key="1">
    <source>
        <dbReference type="SAM" id="SignalP"/>
    </source>
</evidence>
<dbReference type="Proteomes" id="UP000250235">
    <property type="component" value="Unassembled WGS sequence"/>
</dbReference>